<feature type="domain" description="O-acyltransferase WSD1-like N-terminal" evidence="16">
    <location>
        <begin position="85"/>
        <end position="295"/>
    </location>
</feature>
<organism evidence="18 19">
    <name type="scientific">Papaver somniferum</name>
    <name type="common">Opium poppy</name>
    <dbReference type="NCBI Taxonomy" id="3469"/>
    <lineage>
        <taxon>Eukaryota</taxon>
        <taxon>Viridiplantae</taxon>
        <taxon>Streptophyta</taxon>
        <taxon>Embryophyta</taxon>
        <taxon>Tracheophyta</taxon>
        <taxon>Spermatophyta</taxon>
        <taxon>Magnoliopsida</taxon>
        <taxon>Ranunculales</taxon>
        <taxon>Papaveraceae</taxon>
        <taxon>Papaveroideae</taxon>
        <taxon>Papaver</taxon>
    </lineage>
</organism>
<protein>
    <submittedName>
        <fullName evidence="18">Uncharacterized protein</fullName>
    </submittedName>
</protein>
<keyword evidence="8" id="KW-0256">Endoplasmic reticulum</keyword>
<evidence type="ECO:0000259" key="16">
    <source>
        <dbReference type="Pfam" id="PF03007"/>
    </source>
</evidence>
<dbReference type="InterPro" id="IPR004255">
    <property type="entry name" value="O-acyltransferase_WSD1_N"/>
</dbReference>
<dbReference type="Proteomes" id="UP000316621">
    <property type="component" value="Chromosome 10"/>
</dbReference>
<dbReference type="Pfam" id="PF03007">
    <property type="entry name" value="WS_DGAT_cat"/>
    <property type="match status" value="2"/>
</dbReference>
<keyword evidence="10 15" id="KW-0472">Membrane</keyword>
<feature type="transmembrane region" description="Helical" evidence="15">
    <location>
        <begin position="221"/>
        <end position="244"/>
    </location>
</feature>
<evidence type="ECO:0000256" key="3">
    <source>
        <dbReference type="ARBA" id="ARBA00004771"/>
    </source>
</evidence>
<evidence type="ECO:0000256" key="14">
    <source>
        <dbReference type="ARBA" id="ARBA00048109"/>
    </source>
</evidence>
<evidence type="ECO:0000256" key="12">
    <source>
        <dbReference type="ARBA" id="ARBA00024360"/>
    </source>
</evidence>
<dbReference type="PANTHER" id="PTHR31650:SF74">
    <property type="entry name" value="O-ACYLTRANSFERASE WSD1-LIKE"/>
    <property type="match status" value="1"/>
</dbReference>
<dbReference type="GO" id="GO:0047196">
    <property type="term" value="F:long-chain-alcohol O-fatty-acyltransferase activity"/>
    <property type="evidence" value="ECO:0007669"/>
    <property type="project" value="UniProtKB-EC"/>
</dbReference>
<keyword evidence="6" id="KW-0808">Transferase</keyword>
<dbReference type="GO" id="GO:0004144">
    <property type="term" value="F:diacylglycerol O-acyltransferase activity"/>
    <property type="evidence" value="ECO:0007669"/>
    <property type="project" value="UniProtKB-EC"/>
</dbReference>
<evidence type="ECO:0000313" key="18">
    <source>
        <dbReference type="EMBL" id="RZC81908.1"/>
    </source>
</evidence>
<feature type="domain" description="O-acyltransferase WSD1 C-terminal" evidence="17">
    <location>
        <begin position="363"/>
        <end position="507"/>
    </location>
</feature>
<dbReference type="InterPro" id="IPR045034">
    <property type="entry name" value="O-acyltransferase_WSD1-like"/>
</dbReference>
<dbReference type="GO" id="GO:0019432">
    <property type="term" value="P:triglyceride biosynthetic process"/>
    <property type="evidence" value="ECO:0007669"/>
    <property type="project" value="UniProtKB-UniPathway"/>
</dbReference>
<dbReference type="InterPro" id="IPR009721">
    <property type="entry name" value="O-acyltransferase_WSD1_C"/>
</dbReference>
<dbReference type="GO" id="GO:0005886">
    <property type="term" value="C:plasma membrane"/>
    <property type="evidence" value="ECO:0007669"/>
    <property type="project" value="UniProtKB-SubCell"/>
</dbReference>
<keyword evidence="11" id="KW-0012">Acyltransferase</keyword>
<evidence type="ECO:0000256" key="6">
    <source>
        <dbReference type="ARBA" id="ARBA00022679"/>
    </source>
</evidence>
<evidence type="ECO:0000256" key="7">
    <source>
        <dbReference type="ARBA" id="ARBA00022692"/>
    </source>
</evidence>
<comment type="similarity">
    <text evidence="12">In the N-terminal section; belongs to the long-chain O-acyltransferase family.</text>
</comment>
<comment type="subcellular location">
    <subcellularLocation>
        <location evidence="1">Cell membrane</location>
        <topology evidence="1">Single-pass membrane protein</topology>
    </subcellularLocation>
    <subcellularLocation>
        <location evidence="2">Endoplasmic reticulum membrane</location>
        <topology evidence="2">Single-pass membrane protein</topology>
    </subcellularLocation>
</comment>
<evidence type="ECO:0000256" key="1">
    <source>
        <dbReference type="ARBA" id="ARBA00004162"/>
    </source>
</evidence>
<dbReference type="SUPFAM" id="SSF52777">
    <property type="entry name" value="CoA-dependent acyltransferases"/>
    <property type="match status" value="2"/>
</dbReference>
<reference evidence="18 19" key="1">
    <citation type="journal article" date="2018" name="Science">
        <title>The opium poppy genome and morphinan production.</title>
        <authorList>
            <person name="Guo L."/>
            <person name="Winzer T."/>
            <person name="Yang X."/>
            <person name="Li Y."/>
            <person name="Ning Z."/>
            <person name="He Z."/>
            <person name="Teodor R."/>
            <person name="Lu Y."/>
            <person name="Bowser T.A."/>
            <person name="Graham I.A."/>
            <person name="Ye K."/>
        </authorList>
    </citation>
    <scope>NUCLEOTIDE SEQUENCE [LARGE SCALE GENOMIC DNA]</scope>
    <source>
        <strain evidence="19">cv. HN1</strain>
        <tissue evidence="18">Leaves</tissue>
    </source>
</reference>
<dbReference type="GO" id="GO:0005789">
    <property type="term" value="C:endoplasmic reticulum membrane"/>
    <property type="evidence" value="ECO:0007669"/>
    <property type="project" value="UniProtKB-SubCell"/>
</dbReference>
<proteinExistence type="inferred from homology"/>
<dbReference type="OMA" id="MFFATTM"/>
<comment type="pathway">
    <text evidence="4">Lipid metabolism.</text>
</comment>
<keyword evidence="5" id="KW-1003">Cell membrane</keyword>
<dbReference type="FunFam" id="3.30.559.10:FF:000033">
    <property type="entry name" value="O-acyltransferase (WSD1-like) family protein"/>
    <property type="match status" value="1"/>
</dbReference>
<keyword evidence="7 15" id="KW-0812">Transmembrane</keyword>
<dbReference type="Pfam" id="PF06974">
    <property type="entry name" value="WS_DGAT_C"/>
    <property type="match status" value="1"/>
</dbReference>
<comment type="catalytic activity">
    <reaction evidence="13">
        <text>a long chain fatty alcohol + a fatty acyl-CoA = a long-chain alcohol wax ester + CoA</text>
        <dbReference type="Rhea" id="RHEA:38443"/>
        <dbReference type="ChEBI" id="CHEBI:17135"/>
        <dbReference type="ChEBI" id="CHEBI:57287"/>
        <dbReference type="ChEBI" id="CHEBI:77636"/>
        <dbReference type="ChEBI" id="CHEBI:235323"/>
        <dbReference type="EC" id="2.3.1.75"/>
    </reaction>
</comment>
<dbReference type="EMBL" id="CM010724">
    <property type="protein sequence ID" value="RZC81908.1"/>
    <property type="molecule type" value="Genomic_DNA"/>
</dbReference>
<evidence type="ECO:0000313" key="19">
    <source>
        <dbReference type="Proteomes" id="UP000316621"/>
    </source>
</evidence>
<gene>
    <name evidence="18" type="ORF">C5167_044483</name>
</gene>
<evidence type="ECO:0000259" key="17">
    <source>
        <dbReference type="Pfam" id="PF06974"/>
    </source>
</evidence>
<comment type="pathway">
    <text evidence="3">Glycerolipid metabolism; triacylglycerol biosynthesis.</text>
</comment>
<evidence type="ECO:0000256" key="15">
    <source>
        <dbReference type="SAM" id="Phobius"/>
    </source>
</evidence>
<evidence type="ECO:0000256" key="8">
    <source>
        <dbReference type="ARBA" id="ARBA00022824"/>
    </source>
</evidence>
<sequence length="681" mass="75818">MDNVVEGLGLTKRSLKAITTTKKKDGDGDNSTKIGSVDLEEPLSPSARLLHEPHFNLYIIAIIGCKTKINPTVVKDGLVHTLLKHPRFCSLQVEVGEKGGKMKWVPTEVNLENHVIVPKIYPEMDLQSPDKSVEDYISDLSKTEIDMSKPLWELHLLNIKTADAEAVGIFKIHHSLGDGTSLVSLLLACTRQTADPNALPTIPVTKTTSVRSSGNNTGISWIFMAIWGFLLLAWNTLVDIFMFFATTMFIKDTETPLKGAPGVEFAPKRFVHRSVSLDDIKLVKNAMNTTINDVVLGVTTAGLSRYLNRRYGEDTENDVGATENRNNLPKNIRLRSTLLVNIRPSSGIQALSDMMEEKAEAKWGNWIGYVLFPFTIALRDDPLDYVRQAKLVIDRKKNSYEALYTFVIAEIVLKLFGIKASAALTHRILTHTTMSFSNVVGPLEEIGFYGHQMSYIAPSVFGHPHAFTINYQSYVNKMTIVLAVDKKAVPDPHKLCDDLEESLKLIKDAEEEKAEEEELLDPSARLFHEPKFNLYIIAMLGCKTRINPNIIKEGLLTTVLKHPRFCSLQVEVGGKGGEMKWVPTEVNIENHVVVPEINPAMLDDISTDRFVEDYISELSKTTIDMSKPLWELHILNVKTTEAEAVGVFKVHHSIGDGTSLVSLLLACTRQISDPNALPTVP</sequence>
<dbReference type="Gramene" id="RZC81908">
    <property type="protein sequence ID" value="RZC81908"/>
    <property type="gene ID" value="C5167_044483"/>
</dbReference>
<evidence type="ECO:0000256" key="9">
    <source>
        <dbReference type="ARBA" id="ARBA00022989"/>
    </source>
</evidence>
<keyword evidence="9 15" id="KW-1133">Transmembrane helix</keyword>
<evidence type="ECO:0000256" key="11">
    <source>
        <dbReference type="ARBA" id="ARBA00023315"/>
    </source>
</evidence>
<dbReference type="STRING" id="3469.A0A4Y7LBM3"/>
<dbReference type="AlphaFoldDB" id="A0A4Y7LBM3"/>
<evidence type="ECO:0000256" key="5">
    <source>
        <dbReference type="ARBA" id="ARBA00022475"/>
    </source>
</evidence>
<keyword evidence="19" id="KW-1185">Reference proteome</keyword>
<evidence type="ECO:0000256" key="2">
    <source>
        <dbReference type="ARBA" id="ARBA00004389"/>
    </source>
</evidence>
<evidence type="ECO:0000256" key="13">
    <source>
        <dbReference type="ARBA" id="ARBA00047604"/>
    </source>
</evidence>
<feature type="domain" description="O-acyltransferase WSD1-like N-terminal" evidence="16">
    <location>
        <begin position="562"/>
        <end position="680"/>
    </location>
</feature>
<dbReference type="UniPathway" id="UPA00282"/>
<name>A0A4Y7LBM3_PAPSO</name>
<accession>A0A4Y7LBM3</accession>
<comment type="catalytic activity">
    <reaction evidence="14">
        <text>an acyl-CoA + a 1,2-diacyl-sn-glycerol = a triacyl-sn-glycerol + CoA</text>
        <dbReference type="Rhea" id="RHEA:10868"/>
        <dbReference type="ChEBI" id="CHEBI:17815"/>
        <dbReference type="ChEBI" id="CHEBI:57287"/>
        <dbReference type="ChEBI" id="CHEBI:58342"/>
        <dbReference type="ChEBI" id="CHEBI:64615"/>
        <dbReference type="EC" id="2.3.1.20"/>
    </reaction>
</comment>
<evidence type="ECO:0000256" key="10">
    <source>
        <dbReference type="ARBA" id="ARBA00023136"/>
    </source>
</evidence>
<dbReference type="PANTHER" id="PTHR31650">
    <property type="entry name" value="O-ACYLTRANSFERASE (WSD1-LIKE) FAMILY PROTEIN"/>
    <property type="match status" value="1"/>
</dbReference>
<evidence type="ECO:0000256" key="4">
    <source>
        <dbReference type="ARBA" id="ARBA00005189"/>
    </source>
</evidence>